<evidence type="ECO:0000256" key="1">
    <source>
        <dbReference type="ARBA" id="ARBA00004571"/>
    </source>
</evidence>
<evidence type="ECO:0000256" key="8">
    <source>
        <dbReference type="ARBA" id="ARBA00023136"/>
    </source>
</evidence>
<dbReference type="SUPFAM" id="SSF56935">
    <property type="entry name" value="Porins"/>
    <property type="match status" value="1"/>
</dbReference>
<dbReference type="EMBL" id="ABCP01000019">
    <property type="protein sequence ID" value="EDM47329.1"/>
    <property type="molecule type" value="Genomic_DNA"/>
</dbReference>
<keyword evidence="9 15" id="KW-0675">Receptor</keyword>
<gene>
    <name evidence="15" type="ORF">MDG893_04744</name>
</gene>
<dbReference type="AlphaFoldDB" id="A6F1P0"/>
<dbReference type="Pfam" id="PF07715">
    <property type="entry name" value="Plug"/>
    <property type="match status" value="1"/>
</dbReference>
<name>A6F1P0_9GAMM</name>
<evidence type="ECO:0000256" key="5">
    <source>
        <dbReference type="ARBA" id="ARBA00022692"/>
    </source>
</evidence>
<keyword evidence="16" id="KW-1185">Reference proteome</keyword>
<evidence type="ECO:0000256" key="9">
    <source>
        <dbReference type="ARBA" id="ARBA00023170"/>
    </source>
</evidence>
<evidence type="ECO:0000256" key="4">
    <source>
        <dbReference type="ARBA" id="ARBA00022452"/>
    </source>
</evidence>
<evidence type="ECO:0000256" key="3">
    <source>
        <dbReference type="ARBA" id="ARBA00022448"/>
    </source>
</evidence>
<comment type="subcellular location">
    <subcellularLocation>
        <location evidence="1 11">Cell outer membrane</location>
        <topology evidence="1 11">Multi-pass membrane protein</topology>
    </subcellularLocation>
</comment>
<feature type="domain" description="TonB-dependent receptor-like beta-barrel" evidence="13">
    <location>
        <begin position="149"/>
        <end position="613"/>
    </location>
</feature>
<dbReference type="GO" id="GO:0044718">
    <property type="term" value="P:siderophore transmembrane transport"/>
    <property type="evidence" value="ECO:0007669"/>
    <property type="project" value="TreeGrafter"/>
</dbReference>
<reference evidence="15 16" key="1">
    <citation type="submission" date="2007-06" db="EMBL/GenBank/DDBJ databases">
        <authorList>
            <person name="Green D."/>
            <person name="Ferriera S."/>
            <person name="Johnson J."/>
            <person name="Kravitz S."/>
            <person name="Beeson K."/>
            <person name="Sutton G."/>
            <person name="Rogers Y.-H."/>
            <person name="Friedman R."/>
            <person name="Frazier M."/>
            <person name="Venter J.C."/>
        </authorList>
    </citation>
    <scope>NUCLEOTIDE SEQUENCE [LARGE SCALE GENOMIC DNA]</scope>
    <source>
        <strain evidence="15 16">DG893</strain>
    </source>
</reference>
<evidence type="ECO:0000313" key="16">
    <source>
        <dbReference type="Proteomes" id="UP000005856"/>
    </source>
</evidence>
<dbReference type="Pfam" id="PF00593">
    <property type="entry name" value="TonB_dep_Rec_b-barrel"/>
    <property type="match status" value="1"/>
</dbReference>
<dbReference type="Gene3D" id="2.40.170.20">
    <property type="entry name" value="TonB-dependent receptor, beta-barrel domain"/>
    <property type="match status" value="1"/>
</dbReference>
<evidence type="ECO:0000256" key="11">
    <source>
        <dbReference type="PROSITE-ProRule" id="PRU01360"/>
    </source>
</evidence>
<dbReference type="eggNOG" id="COG4771">
    <property type="taxonomic scope" value="Bacteria"/>
</dbReference>
<accession>A6F1P0</accession>
<evidence type="ECO:0000256" key="6">
    <source>
        <dbReference type="ARBA" id="ARBA00022729"/>
    </source>
</evidence>
<keyword evidence="4 11" id="KW-1134">Transmembrane beta strand</keyword>
<evidence type="ECO:0000256" key="7">
    <source>
        <dbReference type="ARBA" id="ARBA00023077"/>
    </source>
</evidence>
<protein>
    <submittedName>
        <fullName evidence="15">TonB-dependent receptor</fullName>
    </submittedName>
</protein>
<evidence type="ECO:0000256" key="12">
    <source>
        <dbReference type="RuleBase" id="RU003357"/>
    </source>
</evidence>
<proteinExistence type="inferred from homology"/>
<comment type="caution">
    <text evidence="15">The sequence shown here is derived from an EMBL/GenBank/DDBJ whole genome shotgun (WGS) entry which is preliminary data.</text>
</comment>
<organism evidence="15 16">
    <name type="scientific">Marinobacter algicola DG893</name>
    <dbReference type="NCBI Taxonomy" id="443152"/>
    <lineage>
        <taxon>Bacteria</taxon>
        <taxon>Pseudomonadati</taxon>
        <taxon>Pseudomonadota</taxon>
        <taxon>Gammaproteobacteria</taxon>
        <taxon>Pseudomonadales</taxon>
        <taxon>Marinobacteraceae</taxon>
        <taxon>Marinobacter</taxon>
    </lineage>
</organism>
<dbReference type="STRING" id="443152.MDG893_04744"/>
<dbReference type="InterPro" id="IPR012910">
    <property type="entry name" value="Plug_dom"/>
</dbReference>
<dbReference type="PANTHER" id="PTHR30069:SF29">
    <property type="entry name" value="HEMOGLOBIN AND HEMOGLOBIN-HAPTOGLOBIN-BINDING PROTEIN 1-RELATED"/>
    <property type="match status" value="1"/>
</dbReference>
<evidence type="ECO:0000259" key="13">
    <source>
        <dbReference type="Pfam" id="PF00593"/>
    </source>
</evidence>
<keyword evidence="3 11" id="KW-0813">Transport</keyword>
<sequence>MPSGETLYLDEIVVTGTRNPRKVSDTPVRTEVVSWEEIRNTHSRTVKDALQNVPGLLLRQIHGKAGYEVWMQGLNADRVLVLIDGLPLTATTGSSVDVTQLDTLDIERIEVVKGAVSAQYGSSAMGGVINIITRPISEGAGGEFTVDGGTYGDQNPSGESLDFSRRNGQASLSVGGETMRWRLTASQRETDGIDPEPETWARPGDAVERTNIANRLEWLPADGHRIYAQLGYFREDAESHYLLANPGNPLNAGKNEIVERLRGDVIGQHTPVDGPAWHWSLLHENLENITDKYIPTGRFDLRDSTHTLSRASGWTQFEPFATHQLQLGVDLNHNSLEQYKDGNTELTEDGDITRNGKEIWFQNTWFAGDDWEWVVGMRYQNDSDFGSHTAPKINARYDLFNTTSTNVYLRGGWGMGYRVPNLKERHYVFDHSQLGYIVNGNPTLEPEESDSYQLGLGITFTNKAWLEVNGFYNDVNQLIQTELDTEATASRNDGVQIFRYANVERARTQGAELTAGWQIQPGWKISAGYTYLDTKDLDTDERLTRRPRHQGQLSIDGTVPLPGMSWLARVRSQSDEVVDAETDATSPAFTTLDLKLNQDIGQHLRLFTGINNVTDAQRNFNDASDFGPVSGRFIYVGLTLGFGNNL</sequence>
<keyword evidence="6" id="KW-0732">Signal</keyword>
<dbReference type="GO" id="GO:0015344">
    <property type="term" value="F:siderophore uptake transmembrane transporter activity"/>
    <property type="evidence" value="ECO:0007669"/>
    <property type="project" value="TreeGrafter"/>
</dbReference>
<dbReference type="GO" id="GO:0009279">
    <property type="term" value="C:cell outer membrane"/>
    <property type="evidence" value="ECO:0007669"/>
    <property type="project" value="UniProtKB-SubCell"/>
</dbReference>
<dbReference type="Proteomes" id="UP000005856">
    <property type="component" value="Unassembled WGS sequence"/>
</dbReference>
<dbReference type="InterPro" id="IPR039426">
    <property type="entry name" value="TonB-dep_rcpt-like"/>
</dbReference>
<evidence type="ECO:0000256" key="2">
    <source>
        <dbReference type="ARBA" id="ARBA00008143"/>
    </source>
</evidence>
<keyword evidence="8 11" id="KW-0472">Membrane</keyword>
<evidence type="ECO:0000313" key="15">
    <source>
        <dbReference type="EMBL" id="EDM47329.1"/>
    </source>
</evidence>
<keyword evidence="5 11" id="KW-0812">Transmembrane</keyword>
<keyword evidence="10 11" id="KW-0998">Cell outer membrane</keyword>
<comment type="similarity">
    <text evidence="2">Belongs to the TonB-dependent receptor family. Hemoglobin/haptoglobin binding protein subfamily.</text>
</comment>
<dbReference type="PANTHER" id="PTHR30069">
    <property type="entry name" value="TONB-DEPENDENT OUTER MEMBRANE RECEPTOR"/>
    <property type="match status" value="1"/>
</dbReference>
<dbReference type="PROSITE" id="PS52016">
    <property type="entry name" value="TONB_DEPENDENT_REC_3"/>
    <property type="match status" value="1"/>
</dbReference>
<dbReference type="CDD" id="cd01347">
    <property type="entry name" value="ligand_gated_channel"/>
    <property type="match status" value="1"/>
</dbReference>
<evidence type="ECO:0000256" key="10">
    <source>
        <dbReference type="ARBA" id="ARBA00023237"/>
    </source>
</evidence>
<evidence type="ECO:0000259" key="14">
    <source>
        <dbReference type="Pfam" id="PF07715"/>
    </source>
</evidence>
<dbReference type="InterPro" id="IPR036942">
    <property type="entry name" value="Beta-barrel_TonB_sf"/>
</dbReference>
<dbReference type="Gene3D" id="2.170.130.10">
    <property type="entry name" value="TonB-dependent receptor, plug domain"/>
    <property type="match status" value="1"/>
</dbReference>
<feature type="domain" description="TonB-dependent receptor plug" evidence="14">
    <location>
        <begin position="23"/>
        <end position="128"/>
    </location>
</feature>
<dbReference type="InterPro" id="IPR037066">
    <property type="entry name" value="Plug_dom_sf"/>
</dbReference>
<dbReference type="InterPro" id="IPR000531">
    <property type="entry name" value="Beta-barrel_TonB"/>
</dbReference>
<keyword evidence="7 12" id="KW-0798">TonB box</keyword>